<feature type="domain" description="HhH-GPD" evidence="5">
    <location>
        <begin position="48"/>
        <end position="195"/>
    </location>
</feature>
<sequence length="217" mass="25542">MTDSFALLEFLKSKELLLKLESDFDYRDERHWWWPNALSFEVVVGAILVQNTRWEQVEIALNMLKNKEVLNVESLAKLPLENLQEMLKNVGFFRQKALRLQSLCCNILRDFKSYACFCESVDREWLLEQKGIGFESADVILNYALGREVMVADTYTYRLLKEFGYELESYEAIQEWLTQGLVENYAKVCVLYGFEMPLNLLFARFHGKIVEYSKGRK</sequence>
<evidence type="ECO:0000256" key="2">
    <source>
        <dbReference type="ARBA" id="ARBA00022723"/>
    </source>
</evidence>
<dbReference type="GO" id="GO:0051539">
    <property type="term" value="F:4 iron, 4 sulfur cluster binding"/>
    <property type="evidence" value="ECO:0007669"/>
    <property type="project" value="UniProtKB-KW"/>
</dbReference>
<evidence type="ECO:0000259" key="5">
    <source>
        <dbReference type="SMART" id="SM00478"/>
    </source>
</evidence>
<keyword evidence="4" id="KW-0411">Iron-sulfur</keyword>
<dbReference type="SMART" id="SM00478">
    <property type="entry name" value="ENDO3c"/>
    <property type="match status" value="1"/>
</dbReference>
<name>A0A2N3PJ87_9HELI</name>
<dbReference type="Pfam" id="PF00730">
    <property type="entry name" value="HhH-GPD"/>
    <property type="match status" value="1"/>
</dbReference>
<dbReference type="PANTHER" id="PTHR10359:SF19">
    <property type="entry name" value="DNA REPAIR GLYCOSYLASE MJ1434-RELATED"/>
    <property type="match status" value="1"/>
</dbReference>
<dbReference type="NCBIfam" id="NF010494">
    <property type="entry name" value="PRK13913.1"/>
    <property type="match status" value="1"/>
</dbReference>
<keyword evidence="3" id="KW-0408">Iron</keyword>
<keyword evidence="2" id="KW-0479">Metal-binding</keyword>
<dbReference type="CDD" id="cd00056">
    <property type="entry name" value="ENDO3c"/>
    <property type="match status" value="1"/>
</dbReference>
<dbReference type="PANTHER" id="PTHR10359">
    <property type="entry name" value="A/G-SPECIFIC ADENINE GLYCOSYLASE/ENDONUCLEASE III"/>
    <property type="match status" value="1"/>
</dbReference>
<gene>
    <name evidence="6" type="ORF">BCM31_04810</name>
</gene>
<evidence type="ECO:0000256" key="1">
    <source>
        <dbReference type="ARBA" id="ARBA00022485"/>
    </source>
</evidence>
<dbReference type="InterPro" id="IPR003265">
    <property type="entry name" value="HhH-GPD_domain"/>
</dbReference>
<dbReference type="STRING" id="556267.HWAG_00203"/>
<evidence type="ECO:0000313" key="6">
    <source>
        <dbReference type="EMBL" id="PKT81107.1"/>
    </source>
</evidence>
<evidence type="ECO:0000313" key="7">
    <source>
        <dbReference type="Proteomes" id="UP000233350"/>
    </source>
</evidence>
<evidence type="ECO:0000256" key="3">
    <source>
        <dbReference type="ARBA" id="ARBA00023004"/>
    </source>
</evidence>
<dbReference type="SUPFAM" id="SSF48150">
    <property type="entry name" value="DNA-glycosylase"/>
    <property type="match status" value="1"/>
</dbReference>
<accession>A0A2N3PJ87</accession>
<dbReference type="Gene3D" id="1.10.1670.10">
    <property type="entry name" value="Helix-hairpin-Helix base-excision DNA repair enzymes (C-terminal)"/>
    <property type="match status" value="1"/>
</dbReference>
<evidence type="ECO:0000256" key="4">
    <source>
        <dbReference type="ARBA" id="ARBA00023014"/>
    </source>
</evidence>
<dbReference type="InterPro" id="IPR023170">
    <property type="entry name" value="HhH_base_excis_C"/>
</dbReference>
<dbReference type="GO" id="GO:0006284">
    <property type="term" value="P:base-excision repair"/>
    <property type="evidence" value="ECO:0007669"/>
    <property type="project" value="InterPro"/>
</dbReference>
<keyword evidence="7" id="KW-1185">Reference proteome</keyword>
<protein>
    <submittedName>
        <fullName evidence="6">3-methyladenine DNA glycosylase</fullName>
    </submittedName>
</protein>
<dbReference type="Gene3D" id="1.10.340.30">
    <property type="entry name" value="Hypothetical protein, domain 2"/>
    <property type="match status" value="1"/>
</dbReference>
<dbReference type="AlphaFoldDB" id="A0A2N3PJ87"/>
<dbReference type="EMBL" id="MBPK01000032">
    <property type="protein sequence ID" value="PKT81107.1"/>
    <property type="molecule type" value="Genomic_DNA"/>
</dbReference>
<comment type="caution">
    <text evidence="6">The sequence shown here is derived from an EMBL/GenBank/DDBJ whole genome shotgun (WGS) entry which is preliminary data.</text>
</comment>
<organism evidence="6 7">
    <name type="scientific">Helicobacter winghamensis</name>
    <dbReference type="NCBI Taxonomy" id="157268"/>
    <lineage>
        <taxon>Bacteria</taxon>
        <taxon>Pseudomonadati</taxon>
        <taxon>Campylobacterota</taxon>
        <taxon>Epsilonproteobacteria</taxon>
        <taxon>Campylobacterales</taxon>
        <taxon>Helicobacteraceae</taxon>
        <taxon>Helicobacter</taxon>
    </lineage>
</organism>
<dbReference type="OrthoDB" id="9802365at2"/>
<dbReference type="GO" id="GO:0003824">
    <property type="term" value="F:catalytic activity"/>
    <property type="evidence" value="ECO:0007669"/>
    <property type="project" value="InterPro"/>
</dbReference>
<proteinExistence type="predicted"/>
<reference evidence="6 7" key="1">
    <citation type="submission" date="2016-07" db="EMBL/GenBank/DDBJ databases">
        <title>Detection of Helicobacter winghamensis from caecal content of red fox (Vulpes vulpes).</title>
        <authorList>
            <person name="Zanoni R.G."/>
            <person name="Florio D."/>
            <person name="Caffara M."/>
            <person name="Renzi M."/>
            <person name="Parisi A."/>
            <person name="Pasquali F."/>
            <person name="Manfreda G."/>
        </authorList>
    </citation>
    <scope>NUCLEOTIDE SEQUENCE [LARGE SCALE GENOMIC DNA]</scope>
    <source>
        <strain evidence="6 7">295_13</strain>
    </source>
</reference>
<dbReference type="InterPro" id="IPR011257">
    <property type="entry name" value="DNA_glycosylase"/>
</dbReference>
<dbReference type="GO" id="GO:0046872">
    <property type="term" value="F:metal ion binding"/>
    <property type="evidence" value="ECO:0007669"/>
    <property type="project" value="UniProtKB-KW"/>
</dbReference>
<dbReference type="Proteomes" id="UP000233350">
    <property type="component" value="Unassembled WGS sequence"/>
</dbReference>
<keyword evidence="1" id="KW-0004">4Fe-4S</keyword>